<organism evidence="6 7">
    <name type="scientific">Puccinia striiformis</name>
    <dbReference type="NCBI Taxonomy" id="27350"/>
    <lineage>
        <taxon>Eukaryota</taxon>
        <taxon>Fungi</taxon>
        <taxon>Dikarya</taxon>
        <taxon>Basidiomycota</taxon>
        <taxon>Pucciniomycotina</taxon>
        <taxon>Pucciniomycetes</taxon>
        <taxon>Pucciniales</taxon>
        <taxon>Pucciniaceae</taxon>
        <taxon>Puccinia</taxon>
    </lineage>
</organism>
<dbReference type="Proteomes" id="UP000239156">
    <property type="component" value="Unassembled WGS sequence"/>
</dbReference>
<dbReference type="FunFam" id="2.40.30.10:FF:000004">
    <property type="entry name" value="50S ribosomal protein L3"/>
    <property type="match status" value="1"/>
</dbReference>
<gene>
    <name evidence="6" type="ORF">PSTT_00200</name>
</gene>
<dbReference type="PANTHER" id="PTHR11229:SF8">
    <property type="entry name" value="LARGE RIBOSOMAL SUBUNIT PROTEIN UL3M"/>
    <property type="match status" value="1"/>
</dbReference>
<keyword evidence="3" id="KW-0687">Ribonucleoprotein</keyword>
<evidence type="ECO:0000256" key="2">
    <source>
        <dbReference type="ARBA" id="ARBA00022980"/>
    </source>
</evidence>
<sequence length="357" mass="39304">MKPPGQNRMSFFHQHPLLLSTLVNLQIRTQPISCSIRKLATLSGGSSIPSTAEATSSEEDAITLSEPTSTTDLISPPQKPWIPGLRRTGVLARKRGMTSYWDADGIRIPVTVLELEDVQVVGHKYKERDNYDAIQIGCTDKFSKNTIHNAQYKYYKQLNLNAKQKVAEFVVSNHQCFSPIGTTISAAHFVPGQFVDVKSKFGKGFAGVMKRWGFSGGNASHGSTKHHRKAGSTGQHQDPGRVWPGKKMAGRMGNTPVTVRNLLVARIDTDMNLIYVKGQVPGPKKTFVRVTDAEKGVHRVGQHWIRKGWNIQNQALLPGHIKALPFPTIDTASAAKLLPDQISLSALSKLKNVKTVE</sequence>
<dbReference type="InterPro" id="IPR009000">
    <property type="entry name" value="Transl_B-barrel_sf"/>
</dbReference>
<dbReference type="InterPro" id="IPR000597">
    <property type="entry name" value="Ribosomal_uL3"/>
</dbReference>
<proteinExistence type="inferred from homology"/>
<dbReference type="EMBL" id="PKSL01000001">
    <property type="protein sequence ID" value="POW17875.1"/>
    <property type="molecule type" value="Genomic_DNA"/>
</dbReference>
<feature type="region of interest" description="Disordered" evidence="5">
    <location>
        <begin position="217"/>
        <end position="241"/>
    </location>
</feature>
<comment type="similarity">
    <text evidence="1">Belongs to the universal ribosomal protein uL3 family.</text>
</comment>
<reference evidence="6" key="1">
    <citation type="submission" date="2017-12" db="EMBL/GenBank/DDBJ databases">
        <title>Gene loss provides genomic basis for host adaptation in cereal stripe rust fungi.</title>
        <authorList>
            <person name="Xia C."/>
        </authorList>
    </citation>
    <scope>NUCLEOTIDE SEQUENCE [LARGE SCALE GENOMIC DNA]</scope>
    <source>
        <strain evidence="6">93-210</strain>
    </source>
</reference>
<evidence type="ECO:0000313" key="7">
    <source>
        <dbReference type="Proteomes" id="UP000239156"/>
    </source>
</evidence>
<dbReference type="Gene3D" id="2.40.30.10">
    <property type="entry name" value="Translation factors"/>
    <property type="match status" value="2"/>
</dbReference>
<dbReference type="AlphaFoldDB" id="A0A2S4W7X9"/>
<keyword evidence="7" id="KW-1185">Reference proteome</keyword>
<evidence type="ECO:0000256" key="5">
    <source>
        <dbReference type="SAM" id="MobiDB-lite"/>
    </source>
</evidence>
<dbReference type="GO" id="GO:0006412">
    <property type="term" value="P:translation"/>
    <property type="evidence" value="ECO:0007669"/>
    <property type="project" value="InterPro"/>
</dbReference>
<comment type="caution">
    <text evidence="6">The sequence shown here is derived from an EMBL/GenBank/DDBJ whole genome shotgun (WGS) entry which is preliminary data.</text>
</comment>
<dbReference type="SUPFAM" id="SSF50447">
    <property type="entry name" value="Translation proteins"/>
    <property type="match status" value="1"/>
</dbReference>
<dbReference type="VEuPathDB" id="FungiDB:PSTT_00200"/>
<accession>A0A2S4W7X9</accession>
<dbReference type="PANTHER" id="PTHR11229">
    <property type="entry name" value="50S RIBOSOMAL PROTEIN L3"/>
    <property type="match status" value="1"/>
</dbReference>
<evidence type="ECO:0000256" key="4">
    <source>
        <dbReference type="ARBA" id="ARBA00035209"/>
    </source>
</evidence>
<dbReference type="Pfam" id="PF00297">
    <property type="entry name" value="Ribosomal_L3"/>
    <property type="match status" value="1"/>
</dbReference>
<dbReference type="GO" id="GO:0003735">
    <property type="term" value="F:structural constituent of ribosome"/>
    <property type="evidence" value="ECO:0007669"/>
    <property type="project" value="InterPro"/>
</dbReference>
<dbReference type="InterPro" id="IPR019927">
    <property type="entry name" value="Ribosomal_uL3_bac/org-type"/>
</dbReference>
<dbReference type="NCBIfam" id="TIGR03625">
    <property type="entry name" value="L3_bact"/>
    <property type="match status" value="1"/>
</dbReference>
<evidence type="ECO:0000256" key="3">
    <source>
        <dbReference type="ARBA" id="ARBA00023274"/>
    </source>
</evidence>
<dbReference type="GO" id="GO:0005762">
    <property type="term" value="C:mitochondrial large ribosomal subunit"/>
    <property type="evidence" value="ECO:0007669"/>
    <property type="project" value="TreeGrafter"/>
</dbReference>
<keyword evidence="2" id="KW-0689">Ribosomal protein</keyword>
<name>A0A2S4W7X9_9BASI</name>
<protein>
    <recommendedName>
        <fullName evidence="4">Large ribosomal subunit protein uL3m</fullName>
    </recommendedName>
</protein>
<evidence type="ECO:0000256" key="1">
    <source>
        <dbReference type="ARBA" id="ARBA00006540"/>
    </source>
</evidence>
<evidence type="ECO:0000313" key="6">
    <source>
        <dbReference type="EMBL" id="POW17875.1"/>
    </source>
</evidence>